<keyword evidence="3" id="KW-1185">Reference proteome</keyword>
<evidence type="ECO:0000313" key="2">
    <source>
        <dbReference type="EMBL" id="ATF10233.1"/>
    </source>
</evidence>
<evidence type="ECO:0000259" key="1">
    <source>
        <dbReference type="Pfam" id="PF01609"/>
    </source>
</evidence>
<name>A0A291BB60_9GAMM</name>
<dbReference type="PANTHER" id="PTHR34631">
    <property type="match status" value="1"/>
</dbReference>
<protein>
    <submittedName>
        <fullName evidence="2">Mobile element protein</fullName>
    </submittedName>
</protein>
<reference evidence="3" key="1">
    <citation type="submission" date="2017-04" db="EMBL/GenBank/DDBJ databases">
        <title>Genome evolution of the luminous symbionts of deep sea anglerfish.</title>
        <authorList>
            <person name="Hendry T.A."/>
        </authorList>
    </citation>
    <scope>NUCLEOTIDE SEQUENCE [LARGE SCALE GENOMIC DNA]</scope>
</reference>
<dbReference type="AlphaFoldDB" id="A0A291BB60"/>
<dbReference type="GO" id="GO:0006313">
    <property type="term" value="P:DNA transposition"/>
    <property type="evidence" value="ECO:0007669"/>
    <property type="project" value="InterPro"/>
</dbReference>
<dbReference type="PANTHER" id="PTHR34631:SF3">
    <property type="entry name" value="ISSOD12 TRANSPOSASE TNPA_ISSOD12"/>
    <property type="match status" value="1"/>
</dbReference>
<proteinExistence type="predicted"/>
<organism evidence="2 3">
    <name type="scientific">Candidatus Enterovibrio altilux</name>
    <dbReference type="NCBI Taxonomy" id="1927128"/>
    <lineage>
        <taxon>Bacteria</taxon>
        <taxon>Pseudomonadati</taxon>
        <taxon>Pseudomonadota</taxon>
        <taxon>Gammaproteobacteria</taxon>
        <taxon>Vibrionales</taxon>
        <taxon>Vibrionaceae</taxon>
        <taxon>Enterovibrio</taxon>
    </lineage>
</organism>
<accession>A0A291BB60</accession>
<evidence type="ECO:0000313" key="3">
    <source>
        <dbReference type="Proteomes" id="UP000218160"/>
    </source>
</evidence>
<dbReference type="InterPro" id="IPR002559">
    <property type="entry name" value="Transposase_11"/>
</dbReference>
<gene>
    <name evidence="2" type="ORF">BTN50_1807</name>
</gene>
<dbReference type="InterPro" id="IPR053172">
    <property type="entry name" value="Tn903_transposase"/>
</dbReference>
<feature type="domain" description="Transposase IS4-like" evidence="1">
    <location>
        <begin position="5"/>
        <end position="84"/>
    </location>
</feature>
<dbReference type="EMBL" id="CP020663">
    <property type="protein sequence ID" value="ATF10233.1"/>
    <property type="molecule type" value="Genomic_DNA"/>
</dbReference>
<dbReference type="KEGG" id="elux:BTN50_1807"/>
<sequence>MALMGKQRIWRKLHLAVYISTHEIIAAELSASNVTDGNVLPNWFKQTSRRINEILSNEAYDTRQCYESVRIKRGVPLIPPKKTSPFRNEVIRVT</sequence>
<dbReference type="GO" id="GO:0003677">
    <property type="term" value="F:DNA binding"/>
    <property type="evidence" value="ECO:0007669"/>
    <property type="project" value="InterPro"/>
</dbReference>
<dbReference type="Pfam" id="PF01609">
    <property type="entry name" value="DDE_Tnp_1"/>
    <property type="match status" value="1"/>
</dbReference>
<dbReference type="GO" id="GO:0004803">
    <property type="term" value="F:transposase activity"/>
    <property type="evidence" value="ECO:0007669"/>
    <property type="project" value="InterPro"/>
</dbReference>
<dbReference type="Proteomes" id="UP000218160">
    <property type="component" value="Chromosome 2"/>
</dbReference>